<feature type="region of interest" description="Disordered" evidence="1">
    <location>
        <begin position="85"/>
        <end position="105"/>
    </location>
</feature>
<gene>
    <name evidence="2" type="ORF">BSTOLATCC_MIC55651</name>
</gene>
<protein>
    <submittedName>
        <fullName evidence="2">Uncharacterized protein</fullName>
    </submittedName>
</protein>
<keyword evidence="3" id="KW-1185">Reference proteome</keyword>
<comment type="caution">
    <text evidence="2">The sequence shown here is derived from an EMBL/GenBank/DDBJ whole genome shotgun (WGS) entry which is preliminary data.</text>
</comment>
<evidence type="ECO:0000313" key="2">
    <source>
        <dbReference type="EMBL" id="CAG9332199.1"/>
    </source>
</evidence>
<reference evidence="2" key="1">
    <citation type="submission" date="2021-09" db="EMBL/GenBank/DDBJ databases">
        <authorList>
            <consortium name="AG Swart"/>
            <person name="Singh M."/>
            <person name="Singh A."/>
            <person name="Seah K."/>
            <person name="Emmerich C."/>
        </authorList>
    </citation>
    <scope>NUCLEOTIDE SEQUENCE</scope>
    <source>
        <strain evidence="2">ATCC30299</strain>
    </source>
</reference>
<evidence type="ECO:0000313" key="3">
    <source>
        <dbReference type="Proteomes" id="UP001162131"/>
    </source>
</evidence>
<name>A0AAU9K5A2_9CILI</name>
<organism evidence="2 3">
    <name type="scientific">Blepharisma stoltei</name>
    <dbReference type="NCBI Taxonomy" id="1481888"/>
    <lineage>
        <taxon>Eukaryota</taxon>
        <taxon>Sar</taxon>
        <taxon>Alveolata</taxon>
        <taxon>Ciliophora</taxon>
        <taxon>Postciliodesmatophora</taxon>
        <taxon>Heterotrichea</taxon>
        <taxon>Heterotrichida</taxon>
        <taxon>Blepharismidae</taxon>
        <taxon>Blepharisma</taxon>
    </lineage>
</organism>
<accession>A0AAU9K5A2</accession>
<dbReference type="AlphaFoldDB" id="A0AAU9K5A2"/>
<feature type="compositionally biased region" description="Polar residues" evidence="1">
    <location>
        <begin position="91"/>
        <end position="105"/>
    </location>
</feature>
<proteinExistence type="predicted"/>
<dbReference type="Proteomes" id="UP001162131">
    <property type="component" value="Unassembled WGS sequence"/>
</dbReference>
<dbReference type="PROSITE" id="PS50096">
    <property type="entry name" value="IQ"/>
    <property type="match status" value="1"/>
</dbReference>
<dbReference type="EMBL" id="CAJZBQ010000054">
    <property type="protein sequence ID" value="CAG9332199.1"/>
    <property type="molecule type" value="Genomic_DNA"/>
</dbReference>
<sequence length="105" mass="11874">MGNNCSCLKSKSDDEYQLHVIEEERPESKAPPLLSKQTFKHSDIIKIQGILRGFLDRRKAQYMNYTGKSEAKTSSAIYLVTRASTHKSMRSGENTPNTSFCGDDR</sequence>
<evidence type="ECO:0000256" key="1">
    <source>
        <dbReference type="SAM" id="MobiDB-lite"/>
    </source>
</evidence>